<protein>
    <submittedName>
        <fullName evidence="1">Uncharacterized protein</fullName>
    </submittedName>
</protein>
<organism evidence="1 2">
    <name type="scientific">Vibrio jasicida</name>
    <dbReference type="NCBI Taxonomy" id="766224"/>
    <lineage>
        <taxon>Bacteria</taxon>
        <taxon>Pseudomonadati</taxon>
        <taxon>Pseudomonadota</taxon>
        <taxon>Gammaproteobacteria</taxon>
        <taxon>Vibrionales</taxon>
        <taxon>Vibrionaceae</taxon>
        <taxon>Vibrio</taxon>
    </lineage>
</organism>
<dbReference type="RefSeq" id="WP_038869131.1">
    <property type="nucleotide sequence ID" value="NZ_BBLA01000032.1"/>
</dbReference>
<proteinExistence type="predicted"/>
<dbReference type="GeneID" id="48231311"/>
<evidence type="ECO:0000313" key="1">
    <source>
        <dbReference type="EMBL" id="MFH0273807.1"/>
    </source>
</evidence>
<accession>A0ABW7JBS6</accession>
<comment type="caution">
    <text evidence="1">The sequence shown here is derived from an EMBL/GenBank/DDBJ whole genome shotgun (WGS) entry which is preliminary data.</text>
</comment>
<dbReference type="Proteomes" id="UP001607221">
    <property type="component" value="Unassembled WGS sequence"/>
</dbReference>
<evidence type="ECO:0000313" key="2">
    <source>
        <dbReference type="Proteomes" id="UP001607221"/>
    </source>
</evidence>
<keyword evidence="2" id="KW-1185">Reference proteome</keyword>
<sequence>MKDYDDGGLPLVDEVVTEGRNAYLHNTPFEENPYPIVSLEFMSWWYGWLLEEERQTMAA</sequence>
<name>A0ABW7JBS6_9VIBR</name>
<gene>
    <name evidence="1" type="ORF">ACGRHZ_21275</name>
</gene>
<dbReference type="EMBL" id="JBIHSE010000002">
    <property type="protein sequence ID" value="MFH0273807.1"/>
    <property type="molecule type" value="Genomic_DNA"/>
</dbReference>
<reference evidence="1 2" key="1">
    <citation type="submission" date="2024-10" db="EMBL/GenBank/DDBJ databases">
        <authorList>
            <person name="Yibar A."/>
            <person name="Saticioglu I.B."/>
            <person name="Duman M."/>
            <person name="Ajmi N."/>
            <person name="Gurler F."/>
            <person name="Ay H."/>
            <person name="Onuk E."/>
            <person name="Guler S."/>
            <person name="Romalde J.L."/>
        </authorList>
    </citation>
    <scope>NUCLEOTIDE SEQUENCE [LARGE SCALE GENOMIC DNA]</scope>
    <source>
        <strain evidence="1 2">1-TCBS-A</strain>
    </source>
</reference>